<dbReference type="HAMAP" id="MF_00652">
    <property type="entry name" value="UPF0246"/>
    <property type="match status" value="1"/>
</dbReference>
<comment type="similarity">
    <text evidence="1">Belongs to the UPF0246 family.</text>
</comment>
<sequence length="250" mass="29143">MQLIISPTKTMRTTKVDFQNLTQPQFKAQMLQIWAQLQRYSIDELQALWHCNLALATQNFGRLHDDALISGPAILMYQGLQFQNMQVEAMRPTELQYLQANLWIVSGMYGLLRPFDEIQPYRLEMQTRLAIGEHKNIYAFWADRLYQTLFAQKASQPANLIVNLASNEYAKSIKKYLHASDRFIDVIFLVKRNDKYVQQATIAKQARGRMVQFCAINQVTTLAQIKKFSELGFMYDTTRSNEREIVFIQV</sequence>
<keyword evidence="3" id="KW-1185">Reference proteome</keyword>
<dbReference type="InterPro" id="IPR005583">
    <property type="entry name" value="YaaA"/>
</dbReference>
<dbReference type="Pfam" id="PF03883">
    <property type="entry name" value="H2O2_YaaD"/>
    <property type="match status" value="1"/>
</dbReference>
<organism evidence="2 3">
    <name type="scientific">Periweissella fabaria</name>
    <dbReference type="NCBI Taxonomy" id="546157"/>
    <lineage>
        <taxon>Bacteria</taxon>
        <taxon>Bacillati</taxon>
        <taxon>Bacillota</taxon>
        <taxon>Bacilli</taxon>
        <taxon>Lactobacillales</taxon>
        <taxon>Lactobacillaceae</taxon>
        <taxon>Periweissella</taxon>
    </lineage>
</organism>
<gene>
    <name evidence="2" type="primary">yaaA</name>
    <name evidence="2" type="ORF">WFA24289_00517</name>
</gene>
<protein>
    <recommendedName>
        <fullName evidence="1">UPF0246 protein WFA24289_00517</fullName>
    </recommendedName>
</protein>
<accession>A0ABN8BEM9</accession>
<reference evidence="2 3" key="1">
    <citation type="submission" date="2021-11" db="EMBL/GenBank/DDBJ databases">
        <authorList>
            <person name="Depoorter E."/>
        </authorList>
    </citation>
    <scope>NUCLEOTIDE SEQUENCE [LARGE SCALE GENOMIC DNA]</scope>
    <source>
        <strain evidence="2 3">LMG 24289</strain>
    </source>
</reference>
<dbReference type="RefSeq" id="WP_230096278.1">
    <property type="nucleotide sequence ID" value="NZ_CAKKNS010000001.1"/>
</dbReference>
<dbReference type="PANTHER" id="PTHR30283">
    <property type="entry name" value="PEROXIDE STRESS RESPONSE PROTEIN YAAA"/>
    <property type="match status" value="1"/>
</dbReference>
<name>A0ABN8BEM9_9LACO</name>
<evidence type="ECO:0000256" key="1">
    <source>
        <dbReference type="HAMAP-Rule" id="MF_00652"/>
    </source>
</evidence>
<proteinExistence type="inferred from homology"/>
<dbReference type="NCBIfam" id="NF002543">
    <property type="entry name" value="PRK02101.1-4"/>
    <property type="match status" value="1"/>
</dbReference>
<dbReference type="EMBL" id="CAKKNS010000001">
    <property type="protein sequence ID" value="CAH0416218.1"/>
    <property type="molecule type" value="Genomic_DNA"/>
</dbReference>
<evidence type="ECO:0000313" key="2">
    <source>
        <dbReference type="EMBL" id="CAH0416218.1"/>
    </source>
</evidence>
<comment type="caution">
    <text evidence="2">The sequence shown here is derived from an EMBL/GenBank/DDBJ whole genome shotgun (WGS) entry which is preliminary data.</text>
</comment>
<dbReference type="Proteomes" id="UP000789707">
    <property type="component" value="Unassembled WGS sequence"/>
</dbReference>
<dbReference type="PANTHER" id="PTHR30283:SF4">
    <property type="entry name" value="PEROXIDE STRESS RESISTANCE PROTEIN YAAA"/>
    <property type="match status" value="1"/>
</dbReference>
<evidence type="ECO:0000313" key="3">
    <source>
        <dbReference type="Proteomes" id="UP000789707"/>
    </source>
</evidence>